<reference evidence="4" key="2">
    <citation type="journal article" date="2017" name="J. Med. Entomol.">
        <title>Transcriptome Analysis of the Triatoma infestans (Hemiptera: Reduviidae) Integument.</title>
        <authorList>
            <person name="Calderon-Fernandez G.M."/>
            <person name="Moriconi D.E."/>
            <person name="Dulbecco A.B."/>
            <person name="Juarez M.P."/>
        </authorList>
    </citation>
    <scope>NUCLEOTIDE SEQUENCE</scope>
    <source>
        <strain evidence="4">Int1</strain>
        <tissue evidence="4">Integument</tissue>
    </source>
</reference>
<evidence type="ECO:0000256" key="1">
    <source>
        <dbReference type="ARBA" id="ARBA00004496"/>
    </source>
</evidence>
<accession>A0A161M1K4</accession>
<comment type="subcellular location">
    <subcellularLocation>
        <location evidence="1">Cytoplasm</location>
    </subcellularLocation>
</comment>
<dbReference type="GO" id="GO:0098609">
    <property type="term" value="P:cell-cell adhesion"/>
    <property type="evidence" value="ECO:0007669"/>
    <property type="project" value="TreeGrafter"/>
</dbReference>
<dbReference type="InterPro" id="IPR036723">
    <property type="entry name" value="Alpha-catenin/vinculin-like_sf"/>
</dbReference>
<dbReference type="AlphaFoldDB" id="A0A161M1K4"/>
<reference evidence="4" key="1">
    <citation type="submission" date="2016-04" db="EMBL/GenBank/DDBJ databases">
        <authorList>
            <person name="Calderon-Fernandez G.M.Sr."/>
        </authorList>
    </citation>
    <scope>NUCLEOTIDE SEQUENCE</scope>
    <source>
        <strain evidence="4">Int1</strain>
        <tissue evidence="4">Integument</tissue>
    </source>
</reference>
<dbReference type="Gene3D" id="1.20.1420.10">
    <property type="entry name" value="Talin, central domain"/>
    <property type="match status" value="1"/>
</dbReference>
<evidence type="ECO:0000313" key="4">
    <source>
        <dbReference type="EMBL" id="JAR96133.1"/>
    </source>
</evidence>
<feature type="non-terminal residue" evidence="4">
    <location>
        <position position="1"/>
    </location>
</feature>
<dbReference type="GO" id="GO:0005178">
    <property type="term" value="F:integrin binding"/>
    <property type="evidence" value="ECO:0007669"/>
    <property type="project" value="TreeGrafter"/>
</dbReference>
<dbReference type="GO" id="GO:0051015">
    <property type="term" value="F:actin filament binding"/>
    <property type="evidence" value="ECO:0007669"/>
    <property type="project" value="InterPro"/>
</dbReference>
<sequence length="161" mass="17540">LQELVMLAVLLLNCRRPAKTVKEIREEFREMASLPPSRLSLLPGETTESACRDLNNAGKSVAHCVTSLVKAASQGDESYTASSATETATSLRNLASAARAVSATVSRQAPLDSTNNTSQLFETCEEVITRSYMVIEEAKRTLREPEHTDVLQRSASRVTQA</sequence>
<protein>
    <submittedName>
        <fullName evidence="4">Talin-1 isoform x1</fullName>
    </submittedName>
</protein>
<proteinExistence type="predicted"/>
<dbReference type="GO" id="GO:0005886">
    <property type="term" value="C:plasma membrane"/>
    <property type="evidence" value="ECO:0007669"/>
    <property type="project" value="TreeGrafter"/>
</dbReference>
<dbReference type="SUPFAM" id="SSF47220">
    <property type="entry name" value="alpha-catenin/vinculin-like"/>
    <property type="match status" value="1"/>
</dbReference>
<feature type="non-terminal residue" evidence="4">
    <location>
        <position position="161"/>
    </location>
</feature>
<name>A0A161M1K4_TRIIF</name>
<evidence type="ECO:0000259" key="3">
    <source>
        <dbReference type="Pfam" id="PF21896"/>
    </source>
</evidence>
<evidence type="ECO:0000256" key="2">
    <source>
        <dbReference type="ARBA" id="ARBA00022490"/>
    </source>
</evidence>
<dbReference type="GO" id="GO:0005737">
    <property type="term" value="C:cytoplasm"/>
    <property type="evidence" value="ECO:0007669"/>
    <property type="project" value="UniProtKB-SubCell"/>
</dbReference>
<dbReference type="EMBL" id="GEMB01007241">
    <property type="protein sequence ID" value="JAR96133.1"/>
    <property type="molecule type" value="Transcribed_RNA"/>
</dbReference>
<dbReference type="Pfam" id="PF21896">
    <property type="entry name" value="Talin_IBS2B"/>
    <property type="match status" value="1"/>
</dbReference>
<dbReference type="GO" id="GO:0030036">
    <property type="term" value="P:actin cytoskeleton organization"/>
    <property type="evidence" value="ECO:0007669"/>
    <property type="project" value="TreeGrafter"/>
</dbReference>
<feature type="domain" description="Talin IBS2B" evidence="3">
    <location>
        <begin position="53"/>
        <end position="160"/>
    </location>
</feature>
<keyword evidence="2" id="KW-0963">Cytoplasm</keyword>
<dbReference type="InterPro" id="IPR054082">
    <property type="entry name" value="Talin_IBS2B"/>
</dbReference>
<organism evidence="4">
    <name type="scientific">Triatoma infestans</name>
    <name type="common">Assassin bug</name>
    <dbReference type="NCBI Taxonomy" id="30076"/>
    <lineage>
        <taxon>Eukaryota</taxon>
        <taxon>Metazoa</taxon>
        <taxon>Ecdysozoa</taxon>
        <taxon>Arthropoda</taxon>
        <taxon>Hexapoda</taxon>
        <taxon>Insecta</taxon>
        <taxon>Pterygota</taxon>
        <taxon>Neoptera</taxon>
        <taxon>Paraneoptera</taxon>
        <taxon>Hemiptera</taxon>
        <taxon>Heteroptera</taxon>
        <taxon>Panheteroptera</taxon>
        <taxon>Cimicomorpha</taxon>
        <taxon>Reduviidae</taxon>
        <taxon>Triatominae</taxon>
        <taxon>Triatoma</taxon>
    </lineage>
</organism>
<dbReference type="PANTHER" id="PTHR19981:SF1">
    <property type="entry name" value="RHEA, ISOFORM B"/>
    <property type="match status" value="1"/>
</dbReference>
<dbReference type="GO" id="GO:0005925">
    <property type="term" value="C:focal adhesion"/>
    <property type="evidence" value="ECO:0007669"/>
    <property type="project" value="TreeGrafter"/>
</dbReference>
<dbReference type="PANTHER" id="PTHR19981">
    <property type="entry name" value="TALIN"/>
    <property type="match status" value="1"/>
</dbReference>